<dbReference type="PANTHER" id="PTHR46601">
    <property type="entry name" value="ULP_PROTEASE DOMAIN-CONTAINING PROTEIN"/>
    <property type="match status" value="1"/>
</dbReference>
<sequence>MTATSKLKQQQQNTATPTLSSGTGLTTTKSDLRKKEGLQRRRSNTSKLKKENADLRASIRHLTIENNKLKLSRQQTPPRPSPTEILLDNISPSSKKRGILRIKDQKEYLPRGSARDFRKKLGVNLSNSNAPKKTTPSILRNAIEQFLLQDHISKLCPDKNKVVGDHQVRYRLNHLSTLHQTFEYETDIVVDYVTFTRYVPDYIQKPTHENWGTCLCVVCLNPQMKFEKLKQLKQKHPSIQPVIHDTPLDLSELVKDENELEKFKRAYYFEQHIALLTGYVWLKGGSFSFGCVSDDTNHMSEATWASTNDLLQELVHEKEITIINMISDSPVSQFRNKTTIYLMKQFAMKEQVDLKWIFLEAGHGKGVADAVGAALKINFDEVISYKPDDSFKNAMDLLDAVENSSNIKLFIYDKSDIKTLKKSIPKLVTVKGTAEFHEIIATKDGALYAKNVSSAKEKQLKAQF</sequence>
<organism evidence="2 3">
    <name type="scientific">Adineta ricciae</name>
    <name type="common">Rotifer</name>
    <dbReference type="NCBI Taxonomy" id="249248"/>
    <lineage>
        <taxon>Eukaryota</taxon>
        <taxon>Metazoa</taxon>
        <taxon>Spiralia</taxon>
        <taxon>Gnathifera</taxon>
        <taxon>Rotifera</taxon>
        <taxon>Eurotatoria</taxon>
        <taxon>Bdelloidea</taxon>
        <taxon>Adinetida</taxon>
        <taxon>Adinetidae</taxon>
        <taxon>Adineta</taxon>
    </lineage>
</organism>
<dbReference type="AlphaFoldDB" id="A0A815TSD2"/>
<evidence type="ECO:0000313" key="2">
    <source>
        <dbReference type="EMBL" id="CAF1506887.1"/>
    </source>
</evidence>
<comment type="caution">
    <text evidence="2">The sequence shown here is derived from an EMBL/GenBank/DDBJ whole genome shotgun (WGS) entry which is preliminary data.</text>
</comment>
<feature type="compositionally biased region" description="Basic and acidic residues" evidence="1">
    <location>
        <begin position="30"/>
        <end position="39"/>
    </location>
</feature>
<name>A0A815TSD2_ADIRI</name>
<feature type="region of interest" description="Disordered" evidence="1">
    <location>
        <begin position="66"/>
        <end position="89"/>
    </location>
</feature>
<reference evidence="2" key="1">
    <citation type="submission" date="2021-02" db="EMBL/GenBank/DDBJ databases">
        <authorList>
            <person name="Nowell W R."/>
        </authorList>
    </citation>
    <scope>NUCLEOTIDE SEQUENCE</scope>
</reference>
<dbReference type="Proteomes" id="UP000663852">
    <property type="component" value="Unassembled WGS sequence"/>
</dbReference>
<accession>A0A815TSD2</accession>
<dbReference type="OrthoDB" id="6357684at2759"/>
<feature type="compositionally biased region" description="Polar residues" evidence="1">
    <location>
        <begin position="1"/>
        <end position="13"/>
    </location>
</feature>
<dbReference type="EMBL" id="CAJNOJ010000668">
    <property type="protein sequence ID" value="CAF1506887.1"/>
    <property type="molecule type" value="Genomic_DNA"/>
</dbReference>
<feature type="compositionally biased region" description="Low complexity" evidence="1">
    <location>
        <begin position="14"/>
        <end position="28"/>
    </location>
</feature>
<proteinExistence type="predicted"/>
<gene>
    <name evidence="2" type="ORF">EDS130_LOCUS42989</name>
</gene>
<evidence type="ECO:0000313" key="3">
    <source>
        <dbReference type="Proteomes" id="UP000663852"/>
    </source>
</evidence>
<evidence type="ECO:0000256" key="1">
    <source>
        <dbReference type="SAM" id="MobiDB-lite"/>
    </source>
</evidence>
<dbReference type="PANTHER" id="PTHR46601:SF1">
    <property type="entry name" value="ADF-H DOMAIN-CONTAINING PROTEIN"/>
    <property type="match status" value="1"/>
</dbReference>
<protein>
    <submittedName>
        <fullName evidence="2">Uncharacterized protein</fullName>
    </submittedName>
</protein>
<feature type="region of interest" description="Disordered" evidence="1">
    <location>
        <begin position="1"/>
        <end position="54"/>
    </location>
</feature>